<proteinExistence type="predicted"/>
<gene>
    <name evidence="1" type="ORF">DX927_05455</name>
</gene>
<dbReference type="Gene3D" id="3.30.565.10">
    <property type="entry name" value="Histidine kinase-like ATPase, C-terminal domain"/>
    <property type="match status" value="1"/>
</dbReference>
<dbReference type="AlphaFoldDB" id="A0A5M8RTW4"/>
<dbReference type="InterPro" id="IPR036890">
    <property type="entry name" value="HATPase_C_sf"/>
</dbReference>
<accession>A0A5M8RTW4</accession>
<keyword evidence="1" id="KW-0547">Nucleotide-binding</keyword>
<reference evidence="1 2" key="1">
    <citation type="submission" date="2018-08" db="EMBL/GenBank/DDBJ databases">
        <title>Bacillus phenotypic plasticity.</title>
        <authorList>
            <person name="Hurtado E."/>
        </authorList>
    </citation>
    <scope>NUCLEOTIDE SEQUENCE [LARGE SCALE GENOMIC DNA]</scope>
    <source>
        <strain evidence="1 2">427</strain>
    </source>
</reference>
<dbReference type="SUPFAM" id="SSF55874">
    <property type="entry name" value="ATPase domain of HSP90 chaperone/DNA topoisomerase II/histidine kinase"/>
    <property type="match status" value="1"/>
</dbReference>
<evidence type="ECO:0000313" key="2">
    <source>
        <dbReference type="Proteomes" id="UP000324326"/>
    </source>
</evidence>
<dbReference type="Proteomes" id="UP000324326">
    <property type="component" value="Unassembled WGS sequence"/>
</dbReference>
<keyword evidence="1" id="KW-0067">ATP-binding</keyword>
<name>A0A5M8RTW4_9BACI</name>
<comment type="caution">
    <text evidence="1">The sequence shown here is derived from an EMBL/GenBank/DDBJ whole genome shotgun (WGS) entry which is preliminary data.</text>
</comment>
<evidence type="ECO:0000313" key="1">
    <source>
        <dbReference type="EMBL" id="KAA6452075.1"/>
    </source>
</evidence>
<dbReference type="GO" id="GO:0005524">
    <property type="term" value="F:ATP binding"/>
    <property type="evidence" value="ECO:0007669"/>
    <property type="project" value="UniProtKB-KW"/>
</dbReference>
<protein>
    <submittedName>
        <fullName evidence="1">ATP-binding protein</fullName>
    </submittedName>
</protein>
<sequence length="287" mass="33202">MGSLIDKVITPDLYPSDQEIKFDFCKLKFIEPAGVTILRNLFKWLMARGVKVIITTPQLMANNKDNSLKYLDDSMFFKLFLGRTLFSNSRVRNTTLELQDVTYEDSYQWLTFKFIPWLAREMNLQQSSLSTIQMCFGEIFNNIKDHANENIGCIFAQHYPKNHQVKISISDFGVGIPNTIRNVDPYLNDTQALEKAIQEGYSSKSTPRNRGAGLHTLIQNVVINYDGEVHIHSFRGILTCKQNNLNELWIQSKQGSSIYPGTFIEVILDTRNFEDDYINEEEFEWDL</sequence>
<dbReference type="EMBL" id="QSND01000002">
    <property type="protein sequence ID" value="KAA6452075.1"/>
    <property type="molecule type" value="Genomic_DNA"/>
</dbReference>
<organism evidence="1 2">
    <name type="scientific">Bacillus swezeyi</name>
    <dbReference type="NCBI Taxonomy" id="1925020"/>
    <lineage>
        <taxon>Bacteria</taxon>
        <taxon>Bacillati</taxon>
        <taxon>Bacillota</taxon>
        <taxon>Bacilli</taxon>
        <taxon>Bacillales</taxon>
        <taxon>Bacillaceae</taxon>
        <taxon>Bacillus</taxon>
    </lineage>
</organism>